<dbReference type="PANTHER" id="PTHR46401">
    <property type="entry name" value="GLYCOSYLTRANSFERASE WBBK-RELATED"/>
    <property type="match status" value="1"/>
</dbReference>
<dbReference type="EMBL" id="QZJW01000025">
    <property type="protein sequence ID" value="RJO61238.1"/>
    <property type="molecule type" value="Genomic_DNA"/>
</dbReference>
<dbReference type="GO" id="GO:0009103">
    <property type="term" value="P:lipopolysaccharide biosynthetic process"/>
    <property type="evidence" value="ECO:0007669"/>
    <property type="project" value="TreeGrafter"/>
</dbReference>
<dbReference type="Pfam" id="PF13692">
    <property type="entry name" value="Glyco_trans_1_4"/>
    <property type="match status" value="1"/>
</dbReference>
<dbReference type="Proteomes" id="UP000285655">
    <property type="component" value="Unassembled WGS sequence"/>
</dbReference>
<dbReference type="SUPFAM" id="SSF53756">
    <property type="entry name" value="UDP-Glycosyltransferase/glycogen phosphorylase"/>
    <property type="match status" value="1"/>
</dbReference>
<evidence type="ECO:0000313" key="2">
    <source>
        <dbReference type="EMBL" id="RJO61238.1"/>
    </source>
</evidence>
<name>A0A419DDS8_9BACT</name>
<dbReference type="Gene3D" id="3.40.50.2000">
    <property type="entry name" value="Glycogen Phosphorylase B"/>
    <property type="match status" value="2"/>
</dbReference>
<protein>
    <submittedName>
        <fullName evidence="2">Glycosyltransferase</fullName>
    </submittedName>
</protein>
<accession>A0A419DDS8</accession>
<evidence type="ECO:0000313" key="3">
    <source>
        <dbReference type="Proteomes" id="UP000285655"/>
    </source>
</evidence>
<dbReference type="PANTHER" id="PTHR46401:SF2">
    <property type="entry name" value="GLYCOSYLTRANSFERASE WBBK-RELATED"/>
    <property type="match status" value="1"/>
</dbReference>
<evidence type="ECO:0000256" key="1">
    <source>
        <dbReference type="ARBA" id="ARBA00022679"/>
    </source>
</evidence>
<proteinExistence type="predicted"/>
<comment type="caution">
    <text evidence="2">The sequence shown here is derived from an EMBL/GenBank/DDBJ whole genome shotgun (WGS) entry which is preliminary data.</text>
</comment>
<dbReference type="GO" id="GO:0016757">
    <property type="term" value="F:glycosyltransferase activity"/>
    <property type="evidence" value="ECO:0007669"/>
    <property type="project" value="TreeGrafter"/>
</dbReference>
<organism evidence="2 3">
    <name type="scientific">candidate division WS5 bacterium</name>
    <dbReference type="NCBI Taxonomy" id="2093353"/>
    <lineage>
        <taxon>Bacteria</taxon>
        <taxon>candidate division WS5</taxon>
    </lineage>
</organism>
<sequence length="445" mass="51820">MKTTDYPRVLIIGQTFNYTSGSGITKANLFMGWPVDRIAVATFEKVVENVICKNYYQIGYRELKRPWPFNYLQNKTESGPVDVKNLRAENDSTINEFANLNDRVRIRNNILFSTSYNFFLHFLGVYNKIFVSKISDEFLKWLNDFKPDIIYDQLSSLASIRFLSQLHRITKIPIAIHIMDDWMSTINKYGLFYFYWKRVVDYEFNQLINKASVLMSICQEMSDEYEIRYKKKFLPFHNPIELDQWTRNSKTNWDFHKPFKILYCGRIGRGTLSSVVSIAKAVDVLANEGYEVVFQIQSTSANDQFMSKIRRFKNTVIKTPLAYNELPEKLSNMDLLVLPMDFDAGSLRFIRLSMPTKTSEYMATGTPVLVYAPGCTALSKYASREKWGYIVNGKNLKLLVDAIKLLYSDESLRKKIGTRAKEMARINHDAERVREDFRNALSVVH</sequence>
<reference evidence="2 3" key="1">
    <citation type="journal article" date="2017" name="ISME J.">
        <title>Energy and carbon metabolisms in a deep terrestrial subsurface fluid microbial community.</title>
        <authorList>
            <person name="Momper L."/>
            <person name="Jungbluth S.P."/>
            <person name="Lee M.D."/>
            <person name="Amend J.P."/>
        </authorList>
    </citation>
    <scope>NUCLEOTIDE SEQUENCE [LARGE SCALE GENOMIC DNA]</scope>
    <source>
        <strain evidence="2">SURF_29</strain>
    </source>
</reference>
<gene>
    <name evidence="2" type="ORF">C4544_03375</name>
</gene>
<keyword evidence="1 2" id="KW-0808">Transferase</keyword>
<dbReference type="AlphaFoldDB" id="A0A419DDS8"/>